<dbReference type="PANTHER" id="PTHR13833">
    <property type="match status" value="1"/>
</dbReference>
<keyword evidence="4" id="KW-0732">Signal</keyword>
<dbReference type="InterPro" id="IPR013783">
    <property type="entry name" value="Ig-like_fold"/>
</dbReference>
<dbReference type="InterPro" id="IPR014756">
    <property type="entry name" value="Ig_E-set"/>
</dbReference>
<feature type="repeat" description="NHL" evidence="2">
    <location>
        <begin position="395"/>
        <end position="431"/>
    </location>
</feature>
<dbReference type="PROSITE" id="PS51125">
    <property type="entry name" value="NHL"/>
    <property type="match status" value="1"/>
</dbReference>
<gene>
    <name evidence="6" type="ORF">FGG15_19930</name>
</gene>
<feature type="compositionally biased region" description="Acidic residues" evidence="3">
    <location>
        <begin position="48"/>
        <end position="61"/>
    </location>
</feature>
<dbReference type="Gene3D" id="2.120.10.30">
    <property type="entry name" value="TolB, C-terminal domain"/>
    <property type="match status" value="4"/>
</dbReference>
<dbReference type="Pfam" id="PF25021">
    <property type="entry name" value="TEN_NHL"/>
    <property type="match status" value="1"/>
</dbReference>
<dbReference type="SUPFAM" id="SSF81296">
    <property type="entry name" value="E set domains"/>
    <property type="match status" value="1"/>
</dbReference>
<feature type="chain" id="PRO_5045109897" description="IPT/TIG domain-containing protein" evidence="4">
    <location>
        <begin position="26"/>
        <end position="489"/>
    </location>
</feature>
<feature type="region of interest" description="Disordered" evidence="3">
    <location>
        <begin position="39"/>
        <end position="61"/>
    </location>
</feature>
<dbReference type="SMART" id="SM00429">
    <property type="entry name" value="IPT"/>
    <property type="match status" value="1"/>
</dbReference>
<feature type="domain" description="IPT/TIG" evidence="5">
    <location>
        <begin position="66"/>
        <end position="146"/>
    </location>
</feature>
<dbReference type="Proteomes" id="UP000751614">
    <property type="component" value="Unassembled WGS sequence"/>
</dbReference>
<dbReference type="InterPro" id="IPR011042">
    <property type="entry name" value="6-blade_b-propeller_TolB-like"/>
</dbReference>
<dbReference type="SUPFAM" id="SSF101898">
    <property type="entry name" value="NHL repeat"/>
    <property type="match status" value="1"/>
</dbReference>
<evidence type="ECO:0000256" key="2">
    <source>
        <dbReference type="PROSITE-ProRule" id="PRU00504"/>
    </source>
</evidence>
<keyword evidence="7" id="KW-1185">Reference proteome</keyword>
<comment type="caution">
    <text evidence="6">The sequence shown here is derived from an EMBL/GenBank/DDBJ whole genome shotgun (WGS) entry which is preliminary data.</text>
</comment>
<proteinExistence type="predicted"/>
<accession>A0ABY2WGA3</accession>
<dbReference type="InterPro" id="IPR056822">
    <property type="entry name" value="TEN_NHL"/>
</dbReference>
<dbReference type="InterPro" id="IPR002909">
    <property type="entry name" value="IPT_dom"/>
</dbReference>
<dbReference type="Pfam" id="PF01833">
    <property type="entry name" value="TIG"/>
    <property type="match status" value="1"/>
</dbReference>
<reference evidence="6 7" key="1">
    <citation type="submission" date="2019-05" db="EMBL/GenBank/DDBJ databases">
        <title>Flagellimonas sp. AsT0115, sp. nov., isolated from a marine red algae, Asparagopsis taxiformis.</title>
        <authorList>
            <person name="Kim J."/>
            <person name="Jeong S.E."/>
            <person name="Jeon C.O."/>
        </authorList>
    </citation>
    <scope>NUCLEOTIDE SEQUENCE [LARGE SCALE GENOMIC DNA]</scope>
    <source>
        <strain evidence="6 7">AsT0115</strain>
    </source>
</reference>
<evidence type="ECO:0000313" key="6">
    <source>
        <dbReference type="EMBL" id="TMU50380.1"/>
    </source>
</evidence>
<dbReference type="PROSITE" id="PS51257">
    <property type="entry name" value="PROKAR_LIPOPROTEIN"/>
    <property type="match status" value="1"/>
</dbReference>
<evidence type="ECO:0000256" key="1">
    <source>
        <dbReference type="ARBA" id="ARBA00022737"/>
    </source>
</evidence>
<evidence type="ECO:0000259" key="5">
    <source>
        <dbReference type="SMART" id="SM00429"/>
    </source>
</evidence>
<feature type="signal peptide" evidence="4">
    <location>
        <begin position="1"/>
        <end position="25"/>
    </location>
</feature>
<protein>
    <recommendedName>
        <fullName evidence="5">IPT/TIG domain-containing protein</fullName>
    </recommendedName>
</protein>
<evidence type="ECO:0000313" key="7">
    <source>
        <dbReference type="Proteomes" id="UP000751614"/>
    </source>
</evidence>
<name>A0ABY2WGA3_9FLAO</name>
<sequence>MKTMKTIRILRLRDIFLLLVLLSLALSCGSDDNGMDCPDPTNANCDQVGDDPQDDDPQDDDPVVLEPTLSSVAPVTGPKHTEVVITGENFGTDATKVSVSFNGTPGEVLGVTDTEVTVRVPARAYTGPITMEVDGFDLTGPEFVYELSEVNVETFAGVPSNNDGGGGFVDGPGTVAKFDRPQDLVMDSKGNLFVSDNDNDAIRKIDIDGNVTTFAGGQRGDGDGTGTDARFNGPKGMAIDGNDNIYLVDGRNNKIKKITPSGEVSTIVGDGVSAYRDGPVETARFHDPTDIAIGKDGNLYLTERGFSTIRRISLDDNFSVSTYAGSIGESGSENGDFGMARFNAPVGLYVDDEGNFWVTQAPIDGADEHKIRKVDWDTKTVGTITGGAQGYVDGGPVTAKFANPYGISVGSDGTLIVADKGNHCIRRIDPEGMVETIAGVPGNNDGDGGFVNGPGDIAEFQFPVAVLYAGNEIYVVEEGNGVIRRIILD</sequence>
<evidence type="ECO:0000256" key="3">
    <source>
        <dbReference type="SAM" id="MobiDB-lite"/>
    </source>
</evidence>
<dbReference type="InterPro" id="IPR001258">
    <property type="entry name" value="NHL_repeat"/>
</dbReference>
<dbReference type="PANTHER" id="PTHR13833:SF71">
    <property type="entry name" value="NHL DOMAIN-CONTAINING PROTEIN"/>
    <property type="match status" value="1"/>
</dbReference>
<organism evidence="6 7">
    <name type="scientific">Flagellimonas algicola</name>
    <dbReference type="NCBI Taxonomy" id="2583815"/>
    <lineage>
        <taxon>Bacteria</taxon>
        <taxon>Pseudomonadati</taxon>
        <taxon>Bacteroidota</taxon>
        <taxon>Flavobacteriia</taxon>
        <taxon>Flavobacteriales</taxon>
        <taxon>Flavobacteriaceae</taxon>
        <taxon>Flagellimonas</taxon>
    </lineage>
</organism>
<evidence type="ECO:0000256" key="4">
    <source>
        <dbReference type="SAM" id="SignalP"/>
    </source>
</evidence>
<dbReference type="EMBL" id="VCNI01000009">
    <property type="protein sequence ID" value="TMU50380.1"/>
    <property type="molecule type" value="Genomic_DNA"/>
</dbReference>
<keyword evidence="1" id="KW-0677">Repeat</keyword>
<dbReference type="Gene3D" id="2.60.40.10">
    <property type="entry name" value="Immunoglobulins"/>
    <property type="match status" value="1"/>
</dbReference>
<dbReference type="CDD" id="cd00603">
    <property type="entry name" value="IPT_PCSR"/>
    <property type="match status" value="1"/>
</dbReference>